<organism evidence="2 3">
    <name type="scientific">Mytilus coruscus</name>
    <name type="common">Sea mussel</name>
    <dbReference type="NCBI Taxonomy" id="42192"/>
    <lineage>
        <taxon>Eukaryota</taxon>
        <taxon>Metazoa</taxon>
        <taxon>Spiralia</taxon>
        <taxon>Lophotrochozoa</taxon>
        <taxon>Mollusca</taxon>
        <taxon>Bivalvia</taxon>
        <taxon>Autobranchia</taxon>
        <taxon>Pteriomorphia</taxon>
        <taxon>Mytilida</taxon>
        <taxon>Mytiloidea</taxon>
        <taxon>Mytilidae</taxon>
        <taxon>Mytilinae</taxon>
        <taxon>Mytilus</taxon>
    </lineage>
</organism>
<dbReference type="EMBL" id="CACVKT020002575">
    <property type="protein sequence ID" value="CAC5378499.1"/>
    <property type="molecule type" value="Genomic_DNA"/>
</dbReference>
<evidence type="ECO:0000256" key="1">
    <source>
        <dbReference type="SAM" id="Coils"/>
    </source>
</evidence>
<accession>A0A6J8B7D9</accession>
<evidence type="ECO:0000313" key="3">
    <source>
        <dbReference type="Proteomes" id="UP000507470"/>
    </source>
</evidence>
<reference evidence="2 3" key="1">
    <citation type="submission" date="2020-06" db="EMBL/GenBank/DDBJ databases">
        <authorList>
            <person name="Li R."/>
            <person name="Bekaert M."/>
        </authorList>
    </citation>
    <scope>NUCLEOTIDE SEQUENCE [LARGE SCALE GENOMIC DNA]</scope>
    <source>
        <strain evidence="3">wild</strain>
    </source>
</reference>
<dbReference type="AlphaFoldDB" id="A0A6J8B7D9"/>
<gene>
    <name evidence="2" type="ORF">MCOR_14696</name>
</gene>
<dbReference type="Proteomes" id="UP000507470">
    <property type="component" value="Unassembled WGS sequence"/>
</dbReference>
<protein>
    <submittedName>
        <fullName evidence="2">Uncharacterized protein</fullName>
    </submittedName>
</protein>
<name>A0A6J8B7D9_MYTCO</name>
<evidence type="ECO:0000313" key="2">
    <source>
        <dbReference type="EMBL" id="CAC5378499.1"/>
    </source>
</evidence>
<sequence length="764" mass="86669">MALAFNRSLSSLSADTDLQQVDQCFGWEVYDGVECVCADDSTARCSDEGGTVCDNKGKQYRSPCYFSLKICQEKIRPDTNIVSCGGCKILRLTGGKDFSSDTTLAKFERIGNDTGLTTKYRSLSGDAIQVFYSSELGAWAIGKMNETGNSVAMVQMLNGSYPEEGNPGMLLPRQNGTSVMWESDLTYRLECITEEEHGLRQKRFIFTLIFTITAVTAITTTTLKVVQAAKGCLYYPNVCKMRDEIKKHLLPEVTRKRNSFLSKFGQPSQFEATASKIHDQVTDIKDKILTIKELDTAIDKNLIDLVNHYSSIKDDFTYINSDILSEYNEWVKNALFAAALQVNLLPLEILMTLPALVATSATTLALAASGIGAVLAVGFAIVDVVSSVKEEARVRDQLQEKKNTLIKSRNHLNSAFISMKTFQKQFCQYVVKFLYDLSSKGKQYEPKLLSLYKFVSQIYGHSKYRCHHNHIIERSNHKTLRRLSNDYLQPLITFLSNSIDKLKLKIQDIQEANVFLEQIKNKIIKTSEKPSEIFKFIKTHKPKLTKQMYSTLFDLLKFISKSVLPNRNCYWGHDLNLIRKGVTTVHNYIKSFICDSQEIVFLTNKIRNGVKTNIPVCRIARQVTGTIFRSRFTVIRYIADHILPNKDCYWGYDLSSIRGKPDEAEINNAKVDAAFLTTMKNLKASNVPMSLVKPILKDDIITKANLVQQCIKAHPGFKVTILEVPLYSLVSWNWAARKRKDDMQRFYEQDKEEQIVKVKGAQQQ</sequence>
<keyword evidence="3" id="KW-1185">Reference proteome</keyword>
<dbReference type="OrthoDB" id="6114069at2759"/>
<feature type="coiled-coil region" evidence="1">
    <location>
        <begin position="492"/>
        <end position="519"/>
    </location>
</feature>
<proteinExistence type="predicted"/>
<keyword evidence="1" id="KW-0175">Coiled coil</keyword>